<feature type="chain" id="PRO_5043338550" evidence="1">
    <location>
        <begin position="18"/>
        <end position="67"/>
    </location>
</feature>
<keyword evidence="3" id="KW-1185">Reference proteome</keyword>
<reference evidence="2" key="1">
    <citation type="submission" date="2023-10" db="EMBL/GenBank/DDBJ databases">
        <title>Genome assembly of Pristionchus species.</title>
        <authorList>
            <person name="Yoshida K."/>
            <person name="Sommer R.J."/>
        </authorList>
    </citation>
    <scope>NUCLEOTIDE SEQUENCE</scope>
    <source>
        <strain evidence="2">RS5133</strain>
    </source>
</reference>
<gene>
    <name evidence="2" type="ORF">PFISCL1PPCAC_24387</name>
</gene>
<evidence type="ECO:0000256" key="1">
    <source>
        <dbReference type="SAM" id="SignalP"/>
    </source>
</evidence>
<dbReference type="AlphaFoldDB" id="A0AAV5WRC0"/>
<evidence type="ECO:0000313" key="3">
    <source>
        <dbReference type="Proteomes" id="UP001432322"/>
    </source>
</evidence>
<name>A0AAV5WRC0_9BILA</name>
<protein>
    <submittedName>
        <fullName evidence="2">Uncharacterized protein</fullName>
    </submittedName>
</protein>
<comment type="caution">
    <text evidence="2">The sequence shown here is derived from an EMBL/GenBank/DDBJ whole genome shotgun (WGS) entry which is preliminary data.</text>
</comment>
<organism evidence="2 3">
    <name type="scientific">Pristionchus fissidentatus</name>
    <dbReference type="NCBI Taxonomy" id="1538716"/>
    <lineage>
        <taxon>Eukaryota</taxon>
        <taxon>Metazoa</taxon>
        <taxon>Ecdysozoa</taxon>
        <taxon>Nematoda</taxon>
        <taxon>Chromadorea</taxon>
        <taxon>Rhabditida</taxon>
        <taxon>Rhabditina</taxon>
        <taxon>Diplogasteromorpha</taxon>
        <taxon>Diplogasteroidea</taxon>
        <taxon>Neodiplogasteridae</taxon>
        <taxon>Pristionchus</taxon>
    </lineage>
</organism>
<evidence type="ECO:0000313" key="2">
    <source>
        <dbReference type="EMBL" id="GMT33090.1"/>
    </source>
</evidence>
<sequence>LFLLEVYVLAIHSLAIQENTDQIGVGMGLVPPVVDDSALGPIVRFHHPKCVFSSPLCLFSMRRHGRN</sequence>
<dbReference type="Proteomes" id="UP001432322">
    <property type="component" value="Unassembled WGS sequence"/>
</dbReference>
<feature type="non-terminal residue" evidence="2">
    <location>
        <position position="67"/>
    </location>
</feature>
<proteinExistence type="predicted"/>
<keyword evidence="1" id="KW-0732">Signal</keyword>
<dbReference type="EMBL" id="BTSY01000006">
    <property type="protein sequence ID" value="GMT33090.1"/>
    <property type="molecule type" value="Genomic_DNA"/>
</dbReference>
<feature type="signal peptide" evidence="1">
    <location>
        <begin position="1"/>
        <end position="17"/>
    </location>
</feature>
<accession>A0AAV5WRC0</accession>
<feature type="non-terminal residue" evidence="2">
    <location>
        <position position="1"/>
    </location>
</feature>